<dbReference type="GO" id="GO:0005743">
    <property type="term" value="C:mitochondrial inner membrane"/>
    <property type="evidence" value="ECO:0007669"/>
    <property type="project" value="UniProtKB-SubCell"/>
</dbReference>
<dbReference type="AlphaFoldDB" id="A0A336MD10"/>
<dbReference type="UniPathway" id="UPA00705"/>
<sequence>MLSRTLLSTRNVMQTAIRKAHHRDGGVPCENMPFRIDSKPKFTLIYTIFVASGVAVPFFAVRHQLTK</sequence>
<dbReference type="Pfam" id="PF02935">
    <property type="entry name" value="COX7C"/>
    <property type="match status" value="1"/>
</dbReference>
<keyword evidence="6" id="KW-0999">Mitochondrion inner membrane</keyword>
<evidence type="ECO:0000256" key="3">
    <source>
        <dbReference type="ARBA" id="ARBA00010514"/>
    </source>
</evidence>
<dbReference type="VEuPathDB" id="VectorBase:CSON009804"/>
<dbReference type="InterPro" id="IPR004202">
    <property type="entry name" value="COX7C/Cox8"/>
</dbReference>
<evidence type="ECO:0000256" key="1">
    <source>
        <dbReference type="ARBA" id="ARBA00004434"/>
    </source>
</evidence>
<dbReference type="SUPFAM" id="SSF81427">
    <property type="entry name" value="Mitochondrial cytochrome c oxidase subunit VIIc (aka VIIIa)"/>
    <property type="match status" value="1"/>
</dbReference>
<evidence type="ECO:0000256" key="6">
    <source>
        <dbReference type="ARBA" id="ARBA00022792"/>
    </source>
</evidence>
<dbReference type="VEuPathDB" id="VectorBase:CSON005950"/>
<evidence type="ECO:0000313" key="14">
    <source>
        <dbReference type="EMBL" id="SSX33122.1"/>
    </source>
</evidence>
<keyword evidence="5 12" id="KW-0812">Transmembrane</keyword>
<proteinExistence type="inferred from homology"/>
<dbReference type="PANTHER" id="PTHR13313:SF0">
    <property type="entry name" value="CYTOCHROME C OXIDASE SUBUNIT 7C, MITOCHONDRIAL"/>
    <property type="match status" value="1"/>
</dbReference>
<comment type="pathway">
    <text evidence="2">Energy metabolism; oxidative phosphorylation.</text>
</comment>
<evidence type="ECO:0000256" key="8">
    <source>
        <dbReference type="ARBA" id="ARBA00022989"/>
    </source>
</evidence>
<dbReference type="InterPro" id="IPR036636">
    <property type="entry name" value="COX7C/Cox8_sf"/>
</dbReference>
<evidence type="ECO:0000256" key="10">
    <source>
        <dbReference type="ARBA" id="ARBA00023136"/>
    </source>
</evidence>
<dbReference type="FunFam" id="4.10.49.10:FF:000001">
    <property type="entry name" value="Cytochrome c oxidase subunit 7C"/>
    <property type="match status" value="1"/>
</dbReference>
<evidence type="ECO:0000256" key="12">
    <source>
        <dbReference type="SAM" id="Phobius"/>
    </source>
</evidence>
<dbReference type="GO" id="GO:0045277">
    <property type="term" value="C:respiratory chain complex IV"/>
    <property type="evidence" value="ECO:0007669"/>
    <property type="project" value="InterPro"/>
</dbReference>
<dbReference type="EMBL" id="UFQT01000392">
    <property type="protein sequence ID" value="SSX23918.1"/>
    <property type="molecule type" value="Genomic_DNA"/>
</dbReference>
<keyword evidence="10 12" id="KW-0472">Membrane</keyword>
<evidence type="ECO:0000256" key="2">
    <source>
        <dbReference type="ARBA" id="ARBA00004673"/>
    </source>
</evidence>
<gene>
    <name evidence="13" type="primary">CSON009804</name>
    <name evidence="14" type="synonym">CSON005950</name>
</gene>
<dbReference type="Gene3D" id="4.10.49.10">
    <property type="entry name" value="Cytochrome c oxidase subunit VIIc"/>
    <property type="match status" value="1"/>
</dbReference>
<comment type="similarity">
    <text evidence="3">Belongs to the cytochrome c oxidase VIIc family.</text>
</comment>
<evidence type="ECO:0000256" key="7">
    <source>
        <dbReference type="ARBA" id="ARBA00022946"/>
    </source>
</evidence>
<evidence type="ECO:0000256" key="9">
    <source>
        <dbReference type="ARBA" id="ARBA00023128"/>
    </source>
</evidence>
<evidence type="ECO:0000256" key="5">
    <source>
        <dbReference type="ARBA" id="ARBA00022692"/>
    </source>
</evidence>
<feature type="transmembrane region" description="Helical" evidence="12">
    <location>
        <begin position="42"/>
        <end position="61"/>
    </location>
</feature>
<name>A0A336MD10_CULSO</name>
<keyword evidence="9" id="KW-0496">Mitochondrion</keyword>
<keyword evidence="7" id="KW-0809">Transit peptide</keyword>
<evidence type="ECO:0000256" key="4">
    <source>
        <dbReference type="ARBA" id="ARBA00017004"/>
    </source>
</evidence>
<comment type="subcellular location">
    <subcellularLocation>
        <location evidence="1">Mitochondrion inner membrane</location>
        <topology evidence="1">Single-pass membrane protein</topology>
    </subcellularLocation>
</comment>
<dbReference type="GO" id="GO:0006123">
    <property type="term" value="P:mitochondrial electron transport, cytochrome c to oxygen"/>
    <property type="evidence" value="ECO:0007669"/>
    <property type="project" value="InterPro"/>
</dbReference>
<organism evidence="13">
    <name type="scientific">Culicoides sonorensis</name>
    <name type="common">Biting midge</name>
    <dbReference type="NCBI Taxonomy" id="179676"/>
    <lineage>
        <taxon>Eukaryota</taxon>
        <taxon>Metazoa</taxon>
        <taxon>Ecdysozoa</taxon>
        <taxon>Arthropoda</taxon>
        <taxon>Hexapoda</taxon>
        <taxon>Insecta</taxon>
        <taxon>Pterygota</taxon>
        <taxon>Neoptera</taxon>
        <taxon>Endopterygota</taxon>
        <taxon>Diptera</taxon>
        <taxon>Nematocera</taxon>
        <taxon>Chironomoidea</taxon>
        <taxon>Ceratopogonidae</taxon>
        <taxon>Ceratopogoninae</taxon>
        <taxon>Culicoides</taxon>
        <taxon>Monoculicoides</taxon>
    </lineage>
</organism>
<evidence type="ECO:0000256" key="11">
    <source>
        <dbReference type="ARBA" id="ARBA00031140"/>
    </source>
</evidence>
<evidence type="ECO:0000313" key="13">
    <source>
        <dbReference type="EMBL" id="SSX23918.1"/>
    </source>
</evidence>
<dbReference type="EMBL" id="UFQT01002289">
    <property type="protein sequence ID" value="SSX33122.1"/>
    <property type="molecule type" value="Genomic_DNA"/>
</dbReference>
<reference evidence="13" key="1">
    <citation type="submission" date="2018-07" db="EMBL/GenBank/DDBJ databases">
        <authorList>
            <person name="Quirk P.G."/>
            <person name="Krulwich T.A."/>
        </authorList>
    </citation>
    <scope>NUCLEOTIDE SEQUENCE</scope>
</reference>
<protein>
    <recommendedName>
        <fullName evidence="4">Cytochrome c oxidase subunit 7C, mitochondrial</fullName>
    </recommendedName>
    <alternativeName>
        <fullName evidence="11">Cytochrome c oxidase polypeptide VIIc</fullName>
    </alternativeName>
</protein>
<keyword evidence="8 12" id="KW-1133">Transmembrane helix</keyword>
<dbReference type="PANTHER" id="PTHR13313">
    <property type="entry name" value="CYTOCHROME C OXIDASE SUBUNIT VIIC"/>
    <property type="match status" value="1"/>
</dbReference>
<accession>A0A336MD10</accession>